<dbReference type="PANTHER" id="PTHR24104">
    <property type="entry name" value="E3 UBIQUITIN-PROTEIN LIGASE NHLRC1-RELATED"/>
    <property type="match status" value="1"/>
</dbReference>
<feature type="repeat" description="NHL" evidence="2">
    <location>
        <begin position="1072"/>
        <end position="1111"/>
    </location>
</feature>
<feature type="repeat" description="NHL" evidence="2">
    <location>
        <begin position="1166"/>
        <end position="1207"/>
    </location>
</feature>
<accession>A0A814NND2</accession>
<comment type="caution">
    <text evidence="5">The sequence shown here is derived from an EMBL/GenBank/DDBJ whole genome shotgun (WGS) entry which is preliminary data.</text>
</comment>
<dbReference type="PROSITE" id="PS51125">
    <property type="entry name" value="NHL"/>
    <property type="match status" value="5"/>
</dbReference>
<feature type="chain" id="PRO_5036410566" description="NHL repeat containing protein-like protein" evidence="3">
    <location>
        <begin position="22"/>
        <end position="1358"/>
    </location>
</feature>
<dbReference type="EMBL" id="CAJNOI010000122">
    <property type="protein sequence ID" value="CAF1094318.1"/>
    <property type="molecule type" value="Genomic_DNA"/>
</dbReference>
<name>A0A814NND2_9BILA</name>
<evidence type="ECO:0000313" key="5">
    <source>
        <dbReference type="EMBL" id="CAF1094318.1"/>
    </source>
</evidence>
<evidence type="ECO:0000256" key="2">
    <source>
        <dbReference type="PROSITE-ProRule" id="PRU00504"/>
    </source>
</evidence>
<evidence type="ECO:0000256" key="3">
    <source>
        <dbReference type="SAM" id="SignalP"/>
    </source>
</evidence>
<keyword evidence="6" id="KW-1185">Reference proteome</keyword>
<evidence type="ECO:0008006" key="8">
    <source>
        <dbReference type="Google" id="ProtNLM"/>
    </source>
</evidence>
<dbReference type="InterPro" id="IPR050952">
    <property type="entry name" value="TRIM-NHL_E3_ligases"/>
</dbReference>
<dbReference type="Proteomes" id="UP000663832">
    <property type="component" value="Unassembled WGS sequence"/>
</dbReference>
<sequence>MILFDCLNVWLFMLIVRQITGISYNQPKLCANATWNQTATTFATSTLVGTHPLGIFVDTNNTVYVADNTDDRILIWFNGSTTLTGNISSGLNTPNPLFVTDNGDLYVGNAYSNYRIDKWAWNMTGSVPAMYTCSQCYGIFVDINNMLYCSLYSYHQVIYKSLNQNLNVWSNVAGVSGAAGSTSTTLNGPVGIFVDIYLNLYVADFANNRIQKFASGQLNAVTIPTGAITLYRPTGVILDGDGYVFIVDNGNSRIIGSGPNGFRCVMACSGSGSSSSQLSYPQSINFDSYGNIFVTDQYNNRIQKILLSSNVCNTTTTATTAAVVISFNQPKFGAYATWNSNGITFATNSTVGTSPYGIFIDTNNTVYVANRANNQIQVWLSGSSIPTRNITSGITSPYSIFATIIGDIYVDNGYTNNRVDKWASNRNISNSVMQVQDACYDLFIDVNNTLYCSLYTEHQVAIKSLNGNSSMWIVAAGTECSGSTSNTLNNPRGIFVDTNLNLYVADCGNDRVQLFLFGQVTAMTVAGSTATGTISLNCPSDVALDGDGYIFIVDSGNNRIIGSGPNGFRCIIACASTSGSASNQLSNPSTFSFDSYGNIYVTDQSNNRVQKFMSIPNTTYPLSFNQPNFCPSTTWYTDAITFADTIIASSNIYGVFVSINNTVYVANQLNNVVYVFIEGSVIPNKNITGGLNSPRAVYATFYGDVYVDNGANNGQINKWGINANSSVNVMTVNNGVEGFFIDISNTLYCSISWSHQVVKKWLNDNGTTFTVVAGTGSSGSAANQLNLPSGLFVDVQFNVYVTDCKNNRVQFFPSGQIIGITKVGNGATGTITLNCPHAITFDANSYMFLIDSNNNRIIGSGPYGFRCLFGCTTSTGSTANQLNSPRTFGFDSYGNLFVSDQDNNRVQKFIIASNSCSLSYSQPIFCSSASWAVNAVTLASSSIVGLLPYGIFIDGINTVYVANRVNNTILTWPQWSTASTSNTYSNLNNPYSLFMSMTGDIYIDNGYLYGRVDKYTFNTSNRATVMNVNGSCYGLFIDISNNLYCSLKNLHQVVKLLLNNGTTIPTIAAGNGSAGSLSKMLNSPQGIYVDSNLNLYIADCANNRIQFVQAGQLDGVTIVGNGSSANIILNYPTGIVLDANGYLFIVDSYNHRIVGSSSTGFRCIVGCSGGGSSASKLSFPQSMAFDSYGNIYVTDRNNSRVQQFTLQISNCSKFQCHPPPPALLRVVLLQATAVLPALLQLLLPVVLQRAAPLRPLLPAVKVLQAAVLLPRLPAVPQLVLQVALQRAVTVLQVARPRPPAVVLQVALPQPPAVPQVALLPPPPPVPLRAVAVAVPQVVLPLPLAVPQVARHPQQLLKD</sequence>
<dbReference type="OrthoDB" id="5813299at2759"/>
<evidence type="ECO:0000313" key="4">
    <source>
        <dbReference type="EMBL" id="CAF0947806.1"/>
    </source>
</evidence>
<dbReference type="Pfam" id="PF01436">
    <property type="entry name" value="NHL"/>
    <property type="match status" value="3"/>
</dbReference>
<evidence type="ECO:0000313" key="7">
    <source>
        <dbReference type="Proteomes" id="UP000663877"/>
    </source>
</evidence>
<dbReference type="InterPro" id="IPR011042">
    <property type="entry name" value="6-blade_b-propeller_TolB-like"/>
</dbReference>
<gene>
    <name evidence="5" type="ORF">BJG266_LOCUS20988</name>
    <name evidence="4" type="ORF">QVE165_LOCUS12036</name>
</gene>
<reference evidence="5" key="1">
    <citation type="submission" date="2021-02" db="EMBL/GenBank/DDBJ databases">
        <authorList>
            <person name="Nowell W R."/>
        </authorList>
    </citation>
    <scope>NUCLEOTIDE SEQUENCE</scope>
</reference>
<evidence type="ECO:0000256" key="1">
    <source>
        <dbReference type="ARBA" id="ARBA00022737"/>
    </source>
</evidence>
<dbReference type="Gene3D" id="2.40.10.500">
    <property type="match status" value="1"/>
</dbReference>
<keyword evidence="3" id="KW-0732">Signal</keyword>
<feature type="signal peptide" evidence="3">
    <location>
        <begin position="1"/>
        <end position="21"/>
    </location>
</feature>
<feature type="repeat" description="NHL" evidence="2">
    <location>
        <begin position="776"/>
        <end position="815"/>
    </location>
</feature>
<dbReference type="GO" id="GO:0008270">
    <property type="term" value="F:zinc ion binding"/>
    <property type="evidence" value="ECO:0007669"/>
    <property type="project" value="UniProtKB-KW"/>
</dbReference>
<feature type="repeat" description="NHL" evidence="2">
    <location>
        <begin position="482"/>
        <end position="518"/>
    </location>
</feature>
<feature type="repeat" description="NHL" evidence="2">
    <location>
        <begin position="173"/>
        <end position="216"/>
    </location>
</feature>
<dbReference type="InterPro" id="IPR001258">
    <property type="entry name" value="NHL_repeat"/>
</dbReference>
<evidence type="ECO:0000313" key="6">
    <source>
        <dbReference type="Proteomes" id="UP000663832"/>
    </source>
</evidence>
<organism evidence="5 7">
    <name type="scientific">Adineta steineri</name>
    <dbReference type="NCBI Taxonomy" id="433720"/>
    <lineage>
        <taxon>Eukaryota</taxon>
        <taxon>Metazoa</taxon>
        <taxon>Spiralia</taxon>
        <taxon>Gnathifera</taxon>
        <taxon>Rotifera</taxon>
        <taxon>Eurotatoria</taxon>
        <taxon>Bdelloidea</taxon>
        <taxon>Adinetida</taxon>
        <taxon>Adinetidae</taxon>
        <taxon>Adineta</taxon>
    </lineage>
</organism>
<dbReference type="CDD" id="cd05819">
    <property type="entry name" value="NHL"/>
    <property type="match status" value="4"/>
</dbReference>
<dbReference type="Proteomes" id="UP000663877">
    <property type="component" value="Unassembled WGS sequence"/>
</dbReference>
<proteinExistence type="predicted"/>
<dbReference type="PANTHER" id="PTHR24104:SF25">
    <property type="entry name" value="PROTEIN LIN-41"/>
    <property type="match status" value="1"/>
</dbReference>
<protein>
    <recommendedName>
        <fullName evidence="8">NHL repeat containing protein-like protein</fullName>
    </recommendedName>
</protein>
<dbReference type="SUPFAM" id="SSF101898">
    <property type="entry name" value="NHL repeat"/>
    <property type="match status" value="4"/>
</dbReference>
<dbReference type="EMBL" id="CAJNOM010000059">
    <property type="protein sequence ID" value="CAF0947806.1"/>
    <property type="molecule type" value="Genomic_DNA"/>
</dbReference>
<dbReference type="Gene3D" id="2.120.10.30">
    <property type="entry name" value="TolB, C-terminal domain"/>
    <property type="match status" value="5"/>
</dbReference>
<keyword evidence="1" id="KW-0677">Repeat</keyword>